<sequence length="227" mass="24583">MINEHWPLYDLRITTPRLELRLPTPDDLAALATLSAGPIHDPARQPFASEWTDAPPAERSRSTVQHHWRSLADWTPEKWTLQLVTVADGTVIGTQAIGGDDFAVLREVHTGSWLGRRYQGRGFGVEMRAAVLHLAFHGLGARAAVTGAVTDNPASLGVSRRLGYAPNGTVSRSIRGEPAVEQRFRLERAGWRSPIEPITLTGLEPGLALFGIQASNVAASDHPAPGV</sequence>
<dbReference type="PROSITE" id="PS51186">
    <property type="entry name" value="GNAT"/>
    <property type="match status" value="1"/>
</dbReference>
<name>A0ABP3EBQ0_9ACTN</name>
<dbReference type="InterPro" id="IPR051908">
    <property type="entry name" value="Ribosomal_N-acetyltransferase"/>
</dbReference>
<evidence type="ECO:0000259" key="1">
    <source>
        <dbReference type="PROSITE" id="PS51186"/>
    </source>
</evidence>
<proteinExistence type="predicted"/>
<dbReference type="Gene3D" id="3.40.630.30">
    <property type="match status" value="1"/>
</dbReference>
<evidence type="ECO:0000313" key="2">
    <source>
        <dbReference type="EMBL" id="GAA0255846.1"/>
    </source>
</evidence>
<organism evidence="2 3">
    <name type="scientific">Cryptosporangium japonicum</name>
    <dbReference type="NCBI Taxonomy" id="80872"/>
    <lineage>
        <taxon>Bacteria</taxon>
        <taxon>Bacillati</taxon>
        <taxon>Actinomycetota</taxon>
        <taxon>Actinomycetes</taxon>
        <taxon>Cryptosporangiales</taxon>
        <taxon>Cryptosporangiaceae</taxon>
        <taxon>Cryptosporangium</taxon>
    </lineage>
</organism>
<evidence type="ECO:0000313" key="3">
    <source>
        <dbReference type="Proteomes" id="UP001500967"/>
    </source>
</evidence>
<dbReference type="PANTHER" id="PTHR43441">
    <property type="entry name" value="RIBOSOMAL-PROTEIN-SERINE ACETYLTRANSFERASE"/>
    <property type="match status" value="1"/>
</dbReference>
<dbReference type="Pfam" id="PF13302">
    <property type="entry name" value="Acetyltransf_3"/>
    <property type="match status" value="1"/>
</dbReference>
<reference evidence="3" key="1">
    <citation type="journal article" date="2019" name="Int. J. Syst. Evol. Microbiol.">
        <title>The Global Catalogue of Microorganisms (GCM) 10K type strain sequencing project: providing services to taxonomists for standard genome sequencing and annotation.</title>
        <authorList>
            <consortium name="The Broad Institute Genomics Platform"/>
            <consortium name="The Broad Institute Genome Sequencing Center for Infectious Disease"/>
            <person name="Wu L."/>
            <person name="Ma J."/>
        </authorList>
    </citation>
    <scope>NUCLEOTIDE SEQUENCE [LARGE SCALE GENOMIC DNA]</scope>
    <source>
        <strain evidence="3">JCM 10425</strain>
    </source>
</reference>
<dbReference type="PANTHER" id="PTHR43441:SF11">
    <property type="entry name" value="RIBOSOMAL-PROTEIN-SERINE ACETYLTRANSFERASE"/>
    <property type="match status" value="1"/>
</dbReference>
<dbReference type="InterPro" id="IPR000182">
    <property type="entry name" value="GNAT_dom"/>
</dbReference>
<dbReference type="SUPFAM" id="SSF55729">
    <property type="entry name" value="Acyl-CoA N-acyltransferases (Nat)"/>
    <property type="match status" value="1"/>
</dbReference>
<dbReference type="RefSeq" id="WP_344650978.1">
    <property type="nucleotide sequence ID" value="NZ_BAAAGX010000017.1"/>
</dbReference>
<accession>A0ABP3EBQ0</accession>
<keyword evidence="3" id="KW-1185">Reference proteome</keyword>
<gene>
    <name evidence="2" type="ORF">GCM10009539_46340</name>
</gene>
<comment type="caution">
    <text evidence="2">The sequence shown here is derived from an EMBL/GenBank/DDBJ whole genome shotgun (WGS) entry which is preliminary data.</text>
</comment>
<feature type="domain" description="N-acetyltransferase" evidence="1">
    <location>
        <begin position="18"/>
        <end position="187"/>
    </location>
</feature>
<dbReference type="Proteomes" id="UP001500967">
    <property type="component" value="Unassembled WGS sequence"/>
</dbReference>
<dbReference type="InterPro" id="IPR016181">
    <property type="entry name" value="Acyl_CoA_acyltransferase"/>
</dbReference>
<protein>
    <submittedName>
        <fullName evidence="2">GNAT family protein</fullName>
    </submittedName>
</protein>
<dbReference type="EMBL" id="BAAAGX010000017">
    <property type="protein sequence ID" value="GAA0255846.1"/>
    <property type="molecule type" value="Genomic_DNA"/>
</dbReference>